<organism evidence="4 5">
    <name type="scientific">Halorubrum xinjiangense</name>
    <dbReference type="NCBI Taxonomy" id="261291"/>
    <lineage>
        <taxon>Archaea</taxon>
        <taxon>Methanobacteriati</taxon>
        <taxon>Methanobacteriota</taxon>
        <taxon>Stenosarchaea group</taxon>
        <taxon>Halobacteria</taxon>
        <taxon>Halobacteriales</taxon>
        <taxon>Haloferacaceae</taxon>
        <taxon>Halorubrum</taxon>
    </lineage>
</organism>
<dbReference type="InterPro" id="IPR039760">
    <property type="entry name" value="MOFRL_protein"/>
</dbReference>
<gene>
    <name evidence="4" type="ORF">SAMN04488067_101464</name>
</gene>
<evidence type="ECO:0000313" key="5">
    <source>
        <dbReference type="Proteomes" id="UP000324020"/>
    </source>
</evidence>
<dbReference type="GO" id="GO:0005737">
    <property type="term" value="C:cytoplasm"/>
    <property type="evidence" value="ECO:0007669"/>
    <property type="project" value="TreeGrafter"/>
</dbReference>
<dbReference type="InterPro" id="IPR037035">
    <property type="entry name" value="GK-like_C_sf"/>
</dbReference>
<dbReference type="RefSeq" id="WP_149797440.1">
    <property type="nucleotide sequence ID" value="NZ_FNBO01000001.1"/>
</dbReference>
<sequence length="509" mass="50727">MSDQSADFAVTVADRERHASDPARELALDCVTAGIEAAHPERIVAEALSLDGDRLTVTAVDDTSITYDLAAYDRVLVGGAGNAAGHFAAAVEELLGDRIDGGAVVTDDPVETERIAVLPGDHPTPSEAGVESARRVRGLAADAGESDLVLGLITGGGSALLAAPANEIGLDDIRETTAALLASGATISEFNAVRKHLSAVKGGQLARAAAPADVLGLAVSDVTGDDPAVIASGPLSPDPTTYADALAVLDRYAVDAPAAVTDRLERGAAGELAETPTPGESAFEGVDFRVVASARTALNAAREVAAARGYEPLVLSSRVRGEAREAAKTHAAVAEECRTAGEPVEPPAVVLSAGEVTVTLGEDPGKGGPNQEFALSAALELVAGGGAGGASGAETGEATASDEAAVAVASVDTDGIDGATDAAGALVDDRLVGGGPESPLDREAAADALDAHDAYPVLDEAGALLRTGPTGTNVNDLRAIVVAERDAVAPSGEDGAGSKAPDASSEETK</sequence>
<dbReference type="InterPro" id="IPR038614">
    <property type="entry name" value="GK_N_sf"/>
</dbReference>
<evidence type="ECO:0000259" key="3">
    <source>
        <dbReference type="Pfam" id="PF13660"/>
    </source>
</evidence>
<dbReference type="Gene3D" id="3.40.1480.10">
    <property type="entry name" value="MOFRL domain"/>
    <property type="match status" value="1"/>
</dbReference>
<dbReference type="GO" id="GO:0008887">
    <property type="term" value="F:glycerate kinase activity"/>
    <property type="evidence" value="ECO:0007669"/>
    <property type="project" value="InterPro"/>
</dbReference>
<dbReference type="InterPro" id="IPR025286">
    <property type="entry name" value="MOFRL_assoc_dom"/>
</dbReference>
<reference evidence="4 5" key="1">
    <citation type="submission" date="2016-10" db="EMBL/GenBank/DDBJ databases">
        <authorList>
            <person name="Varghese N."/>
            <person name="Submissions S."/>
        </authorList>
    </citation>
    <scope>NUCLEOTIDE SEQUENCE [LARGE SCALE GENOMIC DNA]</scope>
    <source>
        <strain evidence="4 5">CGMCC 1.3527</strain>
    </source>
</reference>
<feature type="domain" description="MOFRL-associated" evidence="3">
    <location>
        <begin position="27"/>
        <end position="265"/>
    </location>
</feature>
<dbReference type="Pfam" id="PF05161">
    <property type="entry name" value="MOFRL"/>
    <property type="match status" value="1"/>
</dbReference>
<evidence type="ECO:0000313" key="4">
    <source>
        <dbReference type="EMBL" id="SDF02275.1"/>
    </source>
</evidence>
<keyword evidence="5" id="KW-1185">Reference proteome</keyword>
<dbReference type="OrthoDB" id="10741at2157"/>
<dbReference type="PANTHER" id="PTHR12227">
    <property type="entry name" value="GLYCERATE KINASE"/>
    <property type="match status" value="1"/>
</dbReference>
<dbReference type="Proteomes" id="UP000324020">
    <property type="component" value="Unassembled WGS sequence"/>
</dbReference>
<dbReference type="SUPFAM" id="SSF82544">
    <property type="entry name" value="GckA/TtuD-like"/>
    <property type="match status" value="1"/>
</dbReference>
<evidence type="ECO:0000259" key="2">
    <source>
        <dbReference type="Pfam" id="PF05161"/>
    </source>
</evidence>
<protein>
    <submittedName>
        <fullName evidence="4">Hydroxypyruvate reductase</fullName>
    </submittedName>
</protein>
<evidence type="ECO:0000256" key="1">
    <source>
        <dbReference type="SAM" id="MobiDB-lite"/>
    </source>
</evidence>
<dbReference type="Pfam" id="PF13660">
    <property type="entry name" value="DUF4147"/>
    <property type="match status" value="1"/>
</dbReference>
<proteinExistence type="predicted"/>
<dbReference type="EMBL" id="FNBO01000001">
    <property type="protein sequence ID" value="SDF02275.1"/>
    <property type="molecule type" value="Genomic_DNA"/>
</dbReference>
<accession>A0A1G7HP85</accession>
<feature type="domain" description="MOFRL" evidence="2">
    <location>
        <begin position="349"/>
        <end position="476"/>
    </location>
</feature>
<dbReference type="PANTHER" id="PTHR12227:SF0">
    <property type="entry name" value="GLYCERATE KINASE"/>
    <property type="match status" value="1"/>
</dbReference>
<dbReference type="Gene3D" id="3.40.50.10180">
    <property type="entry name" value="Glycerate kinase, MOFRL-like N-terminal domain"/>
    <property type="match status" value="1"/>
</dbReference>
<feature type="region of interest" description="Disordered" evidence="1">
    <location>
        <begin position="486"/>
        <end position="509"/>
    </location>
</feature>
<dbReference type="AlphaFoldDB" id="A0A1G7HP85"/>
<keyword evidence="4" id="KW-0670">Pyruvate</keyword>
<name>A0A1G7HP85_9EURY</name>
<dbReference type="InterPro" id="IPR007835">
    <property type="entry name" value="MOFRL"/>
</dbReference>